<gene>
    <name evidence="3" type="ORF">RM545_17290</name>
</gene>
<keyword evidence="1" id="KW-0175">Coiled coil</keyword>
<protein>
    <submittedName>
        <fullName evidence="3">Relaxase/mobilization nuclease domain-containing protein</fullName>
    </submittedName>
</protein>
<keyword evidence="4" id="KW-1185">Reference proteome</keyword>
<proteinExistence type="predicted"/>
<dbReference type="InterPro" id="IPR005094">
    <property type="entry name" value="Endonuclease_MobA/VirD2"/>
</dbReference>
<evidence type="ECO:0000259" key="2">
    <source>
        <dbReference type="Pfam" id="PF03432"/>
    </source>
</evidence>
<reference evidence="3 4" key="1">
    <citation type="submission" date="2023-09" db="EMBL/GenBank/DDBJ databases">
        <authorList>
            <person name="Rey-Velasco X."/>
        </authorList>
    </citation>
    <scope>NUCLEOTIDE SEQUENCE [LARGE SCALE GENOMIC DNA]</scope>
    <source>
        <strain evidence="3 4">F260</strain>
    </source>
</reference>
<sequence length="287" mass="32582">MIGKGHAISSTKVSISYGWNQEKEAEVVLKEHLAGDTPAEITEEFNIIQSQNERCHNNTLSFIVSPSIEDGRDLSKKDLEEIAKKFLKEMNLQNNQSIGFVHRDKAHTHIHIYTNRIGFDGKAYNDSFIGKRSQMAADNVAKELGLTRAREKQQEKLRELKNLRQEIKILNDRVLQTRPKSLDEYMSKMKAHKVEVIPTINKSIQLQGFRVEYKGVNLKASEVHRDMGGNRLIAQISQNRSLTRLREVPKSLLIMNKTVQLSTNLTTRIAKELIKGALKALDTGIGI</sequence>
<organism evidence="3 4">
    <name type="scientific">Autumnicola lenta</name>
    <dbReference type="NCBI Taxonomy" id="3075593"/>
    <lineage>
        <taxon>Bacteria</taxon>
        <taxon>Pseudomonadati</taxon>
        <taxon>Bacteroidota</taxon>
        <taxon>Flavobacteriia</taxon>
        <taxon>Flavobacteriales</taxon>
        <taxon>Flavobacteriaceae</taxon>
        <taxon>Autumnicola</taxon>
    </lineage>
</organism>
<evidence type="ECO:0000313" key="4">
    <source>
        <dbReference type="Proteomes" id="UP001245285"/>
    </source>
</evidence>
<dbReference type="RefSeq" id="WP_311496535.1">
    <property type="nucleotide sequence ID" value="NZ_JAVRHO010000049.1"/>
</dbReference>
<feature type="coiled-coil region" evidence="1">
    <location>
        <begin position="146"/>
        <end position="173"/>
    </location>
</feature>
<comment type="caution">
    <text evidence="3">The sequence shown here is derived from an EMBL/GenBank/DDBJ whole genome shotgun (WGS) entry which is preliminary data.</text>
</comment>
<evidence type="ECO:0000256" key="1">
    <source>
        <dbReference type="SAM" id="Coils"/>
    </source>
</evidence>
<accession>A0ABU3CR74</accession>
<name>A0ABU3CR74_9FLAO</name>
<dbReference type="Pfam" id="PF03432">
    <property type="entry name" value="Relaxase"/>
    <property type="match status" value="1"/>
</dbReference>
<dbReference type="Proteomes" id="UP001245285">
    <property type="component" value="Unassembled WGS sequence"/>
</dbReference>
<feature type="domain" description="MobA/VirD2-like nuclease" evidence="2">
    <location>
        <begin position="17"/>
        <end position="146"/>
    </location>
</feature>
<evidence type="ECO:0000313" key="3">
    <source>
        <dbReference type="EMBL" id="MDT0648445.1"/>
    </source>
</evidence>
<dbReference type="EMBL" id="JAVRHO010000049">
    <property type="protein sequence ID" value="MDT0648445.1"/>
    <property type="molecule type" value="Genomic_DNA"/>
</dbReference>